<dbReference type="Proteomes" id="UP000012164">
    <property type="component" value="Unassembled WGS sequence"/>
</dbReference>
<dbReference type="AlphaFoldDB" id="A0A0F6IBN0"/>
<sequence>MAKFTLYIISIKLNTVNIYYKVLFHVSLMGFNAKAIEA</sequence>
<reference evidence="1 2" key="1">
    <citation type="submission" date="2013-01" db="EMBL/GenBank/DDBJ databases">
        <authorList>
            <person name="Harkins D.M."/>
            <person name="Durkin A.S."/>
            <person name="Brinkac L.M."/>
            <person name="Haft D.H."/>
            <person name="Selengut J.D."/>
            <person name="Sanka R."/>
            <person name="DePew J."/>
            <person name="Purushe J."/>
            <person name="Peacock S.J."/>
            <person name="Thaipadungpanit J."/>
            <person name="Wuthiekanun V.W."/>
            <person name="Day N.P."/>
            <person name="Vinetz J.M."/>
            <person name="Sutton G.G."/>
            <person name="Nierman W.C."/>
            <person name="Fouts D.E."/>
        </authorList>
    </citation>
    <scope>NUCLEOTIDE SEQUENCE [LARGE SCALE GENOMIC DNA]</scope>
    <source>
        <strain evidence="1 2">FPW1039</strain>
    </source>
</reference>
<accession>A0A0F6IBN0</accession>
<evidence type="ECO:0000313" key="2">
    <source>
        <dbReference type="Proteomes" id="UP000012164"/>
    </source>
</evidence>
<comment type="caution">
    <text evidence="1">The sequence shown here is derived from an EMBL/GenBank/DDBJ whole genome shotgun (WGS) entry which is preliminary data.</text>
</comment>
<evidence type="ECO:0000313" key="1">
    <source>
        <dbReference type="EMBL" id="EMJ35455.1"/>
    </source>
</evidence>
<dbReference type="EMBL" id="AKWR02000171">
    <property type="protein sequence ID" value="EMJ35455.1"/>
    <property type="molecule type" value="Genomic_DNA"/>
</dbReference>
<organism evidence="1 2">
    <name type="scientific">Leptospira interrogans str. FPW1039</name>
    <dbReference type="NCBI Taxonomy" id="1193040"/>
    <lineage>
        <taxon>Bacteria</taxon>
        <taxon>Pseudomonadati</taxon>
        <taxon>Spirochaetota</taxon>
        <taxon>Spirochaetia</taxon>
        <taxon>Leptospirales</taxon>
        <taxon>Leptospiraceae</taxon>
        <taxon>Leptospira</taxon>
    </lineage>
</organism>
<proteinExistence type="predicted"/>
<protein>
    <submittedName>
        <fullName evidence="1">Uncharacterized protein</fullName>
    </submittedName>
</protein>
<name>A0A0F6IBN0_LEPIR</name>
<gene>
    <name evidence="1" type="ORF">LEP1GSC079_4650</name>
</gene>